<keyword evidence="1" id="KW-1133">Transmembrane helix</keyword>
<reference evidence="2 3" key="1">
    <citation type="journal article" date="2015" name="Nature">
        <title>rRNA introns, odd ribosomes, and small enigmatic genomes across a large radiation of phyla.</title>
        <authorList>
            <person name="Brown C.T."/>
            <person name="Hug L.A."/>
            <person name="Thomas B.C."/>
            <person name="Sharon I."/>
            <person name="Castelle C.J."/>
            <person name="Singh A."/>
            <person name="Wilkins M.J."/>
            <person name="Williams K.H."/>
            <person name="Banfield J.F."/>
        </authorList>
    </citation>
    <scope>NUCLEOTIDE SEQUENCE [LARGE SCALE GENOMIC DNA]</scope>
</reference>
<keyword evidence="1" id="KW-0812">Transmembrane</keyword>
<organism evidence="2 3">
    <name type="scientific">Candidatus Daviesbacteria bacterium GW2011_GWA2_40_9</name>
    <dbReference type="NCBI Taxonomy" id="1618424"/>
    <lineage>
        <taxon>Bacteria</taxon>
        <taxon>Candidatus Daviesiibacteriota</taxon>
    </lineage>
</organism>
<comment type="caution">
    <text evidence="2">The sequence shown here is derived from an EMBL/GenBank/DDBJ whole genome shotgun (WGS) entry which is preliminary data.</text>
</comment>
<evidence type="ECO:0000313" key="3">
    <source>
        <dbReference type="Proteomes" id="UP000034601"/>
    </source>
</evidence>
<dbReference type="EMBL" id="LCAB01000008">
    <property type="protein sequence ID" value="KKR82901.1"/>
    <property type="molecule type" value="Genomic_DNA"/>
</dbReference>
<dbReference type="AlphaFoldDB" id="A0A0G0U6R9"/>
<gene>
    <name evidence="2" type="ORF">UU29_C0008G0010</name>
</gene>
<protein>
    <submittedName>
        <fullName evidence="2">Uncharacterized protein</fullName>
    </submittedName>
</protein>
<sequence length="84" mass="9658">MIVNLTTQDGILNMVTPPVSKVRNQSENYSLRQNHELGFLVALLVFLILQFVFFYFGLPQLTNAIKKSDPLPSPKEVYKSERFI</sequence>
<proteinExistence type="predicted"/>
<dbReference type="Proteomes" id="UP000034601">
    <property type="component" value="Unassembled WGS sequence"/>
</dbReference>
<accession>A0A0G0U6R9</accession>
<feature type="transmembrane region" description="Helical" evidence="1">
    <location>
        <begin position="37"/>
        <end position="58"/>
    </location>
</feature>
<evidence type="ECO:0000256" key="1">
    <source>
        <dbReference type="SAM" id="Phobius"/>
    </source>
</evidence>
<name>A0A0G0U6R9_9BACT</name>
<keyword evidence="1" id="KW-0472">Membrane</keyword>
<evidence type="ECO:0000313" key="2">
    <source>
        <dbReference type="EMBL" id="KKR82901.1"/>
    </source>
</evidence>